<feature type="binding site" evidence="15">
    <location>
        <position position="217"/>
    </location>
    <ligand>
        <name>Ca(2+)</name>
        <dbReference type="ChEBI" id="CHEBI:29108"/>
        <label>2</label>
    </ligand>
</feature>
<keyword evidence="5 15" id="KW-0349">Heme</keyword>
<evidence type="ECO:0000256" key="13">
    <source>
        <dbReference type="ARBA" id="ARBA00023324"/>
    </source>
</evidence>
<feature type="signal peptide" evidence="18">
    <location>
        <begin position="1"/>
        <end position="18"/>
    </location>
</feature>
<name>A0A5C3QRX4_9AGAR</name>
<organism evidence="20 21">
    <name type="scientific">Pterulicium gracile</name>
    <dbReference type="NCBI Taxonomy" id="1884261"/>
    <lineage>
        <taxon>Eukaryota</taxon>
        <taxon>Fungi</taxon>
        <taxon>Dikarya</taxon>
        <taxon>Basidiomycota</taxon>
        <taxon>Agaricomycotina</taxon>
        <taxon>Agaricomycetes</taxon>
        <taxon>Agaricomycetidae</taxon>
        <taxon>Agaricales</taxon>
        <taxon>Pleurotineae</taxon>
        <taxon>Pterulaceae</taxon>
        <taxon>Pterulicium</taxon>
    </lineage>
</organism>
<keyword evidence="3" id="KW-0964">Secreted</keyword>
<evidence type="ECO:0000256" key="11">
    <source>
        <dbReference type="ARBA" id="ARBA00023157"/>
    </source>
</evidence>
<feature type="disulfide bond" evidence="17">
    <location>
        <begin position="272"/>
        <end position="338"/>
    </location>
</feature>
<dbReference type="GO" id="GO:0034599">
    <property type="term" value="P:cellular response to oxidative stress"/>
    <property type="evidence" value="ECO:0007669"/>
    <property type="project" value="InterPro"/>
</dbReference>
<dbReference type="PRINTS" id="PR00458">
    <property type="entry name" value="PEROXIDASE"/>
</dbReference>
<evidence type="ECO:0000313" key="20">
    <source>
        <dbReference type="EMBL" id="TFL03281.1"/>
    </source>
</evidence>
<dbReference type="SUPFAM" id="SSF48113">
    <property type="entry name" value="Heme-dependent peroxidases"/>
    <property type="match status" value="1"/>
</dbReference>
<evidence type="ECO:0000256" key="1">
    <source>
        <dbReference type="ARBA" id="ARBA00004613"/>
    </source>
</evidence>
<dbReference type="Proteomes" id="UP000305067">
    <property type="component" value="Unassembled WGS sequence"/>
</dbReference>
<dbReference type="GO" id="GO:0020037">
    <property type="term" value="F:heme binding"/>
    <property type="evidence" value="ECO:0007669"/>
    <property type="project" value="UniProtKB-UniRule"/>
</dbReference>
<keyword evidence="7 18" id="KW-0732">Signal</keyword>
<evidence type="ECO:0000256" key="18">
    <source>
        <dbReference type="RuleBase" id="RU363051"/>
    </source>
</evidence>
<dbReference type="STRING" id="1884261.A0A5C3QRX4"/>
<evidence type="ECO:0000256" key="6">
    <source>
        <dbReference type="ARBA" id="ARBA00022723"/>
    </source>
</evidence>
<keyword evidence="4 18" id="KW-0575">Peroxidase</keyword>
<dbReference type="GO" id="GO:0046872">
    <property type="term" value="F:metal ion binding"/>
    <property type="evidence" value="ECO:0007669"/>
    <property type="project" value="UniProtKB-UniRule"/>
</dbReference>
<dbReference type="Pfam" id="PF00141">
    <property type="entry name" value="peroxidase"/>
    <property type="match status" value="1"/>
</dbReference>
<feature type="binding site" evidence="15">
    <location>
        <position position="224"/>
    </location>
    <ligand>
        <name>Ca(2+)</name>
        <dbReference type="ChEBI" id="CHEBI:29108"/>
        <label>2</label>
    </ligand>
</feature>
<dbReference type="InterPro" id="IPR044831">
    <property type="entry name" value="Ccp1-like"/>
</dbReference>
<keyword evidence="12" id="KW-0325">Glycoprotein</keyword>
<evidence type="ECO:0000256" key="5">
    <source>
        <dbReference type="ARBA" id="ARBA00022617"/>
    </source>
</evidence>
<dbReference type="EC" id="1.11.1.-" evidence="18"/>
<feature type="binding site" evidence="15">
    <location>
        <position position="87"/>
    </location>
    <ligand>
        <name>Ca(2+)</name>
        <dbReference type="ChEBI" id="CHEBI:29108"/>
        <label>1</label>
    </ligand>
</feature>
<comment type="cofactor">
    <cofactor evidence="15 18">
        <name>Ca(2+)</name>
        <dbReference type="ChEBI" id="CHEBI:29108"/>
    </cofactor>
    <text evidence="15 18">Binds 2 calcium ions per subunit.</text>
</comment>
<dbReference type="GO" id="GO:0005576">
    <property type="term" value="C:extracellular region"/>
    <property type="evidence" value="ECO:0007669"/>
    <property type="project" value="UniProtKB-SubCell"/>
</dbReference>
<proteinExistence type="inferred from homology"/>
<feature type="binding site" evidence="15">
    <location>
        <position position="85"/>
    </location>
    <ligand>
        <name>Ca(2+)</name>
        <dbReference type="ChEBI" id="CHEBI:29108"/>
        <label>1</label>
    </ligand>
</feature>
<dbReference type="Pfam" id="PF11895">
    <property type="entry name" value="Peroxidase_ext"/>
    <property type="match status" value="1"/>
</dbReference>
<dbReference type="EMBL" id="ML178820">
    <property type="protein sequence ID" value="TFL03281.1"/>
    <property type="molecule type" value="Genomic_DNA"/>
</dbReference>
<evidence type="ECO:0000256" key="17">
    <source>
        <dbReference type="PIRSR" id="PIRSR601621-4"/>
    </source>
</evidence>
<dbReference type="Gene3D" id="1.10.420.10">
    <property type="entry name" value="Peroxidase, domain 2"/>
    <property type="match status" value="1"/>
</dbReference>
<protein>
    <recommendedName>
        <fullName evidence="18">Peroxidase</fullName>
        <ecNumber evidence="18">1.11.1.-</ecNumber>
    </recommendedName>
</protein>
<feature type="binding site" evidence="15">
    <location>
        <position position="83"/>
    </location>
    <ligand>
        <name>Ca(2+)</name>
        <dbReference type="ChEBI" id="CHEBI:29108"/>
        <label>1</label>
    </ligand>
</feature>
<dbReference type="PANTHER" id="PTHR31356:SF66">
    <property type="entry name" value="CATALASE-PEROXIDASE"/>
    <property type="match status" value="1"/>
</dbReference>
<dbReference type="Gene3D" id="1.10.520.10">
    <property type="match status" value="1"/>
</dbReference>
<evidence type="ECO:0000256" key="4">
    <source>
        <dbReference type="ARBA" id="ARBA00022559"/>
    </source>
</evidence>
<feature type="domain" description="Plant heme peroxidase family profile" evidence="19">
    <location>
        <begin position="58"/>
        <end position="312"/>
    </location>
</feature>
<comment type="subcellular location">
    <subcellularLocation>
        <location evidence="1">Secreted</location>
    </subcellularLocation>
</comment>
<dbReference type="PROSITE" id="PS00436">
    <property type="entry name" value="PEROXIDASE_2"/>
    <property type="match status" value="1"/>
</dbReference>
<dbReference type="InterPro" id="IPR019793">
    <property type="entry name" value="Peroxidases_heam-ligand_BS"/>
</dbReference>
<evidence type="ECO:0000256" key="15">
    <source>
        <dbReference type="PIRSR" id="PIRSR601621-2"/>
    </source>
</evidence>
<gene>
    <name evidence="20" type="ORF">BDV98DRAFT_602750</name>
</gene>
<feature type="site" description="Transition state stabilizer" evidence="16">
    <location>
        <position position="66"/>
    </location>
</feature>
<keyword evidence="9 18" id="KW-0560">Oxidoreductase</keyword>
<evidence type="ECO:0000256" key="7">
    <source>
        <dbReference type="ARBA" id="ARBA00022729"/>
    </source>
</evidence>
<evidence type="ECO:0000256" key="16">
    <source>
        <dbReference type="PIRSR" id="PIRSR601621-3"/>
    </source>
</evidence>
<keyword evidence="8 15" id="KW-0106">Calcium</keyword>
<dbReference type="PROSITE" id="PS50873">
    <property type="entry name" value="PEROXIDASE_4"/>
    <property type="match status" value="1"/>
</dbReference>
<accession>A0A5C3QRX4</accession>
<dbReference type="PROSITE" id="PS00435">
    <property type="entry name" value="PEROXIDASE_1"/>
    <property type="match status" value="1"/>
</dbReference>
<keyword evidence="11 17" id="KW-1015">Disulfide bond</keyword>
<dbReference type="AlphaFoldDB" id="A0A5C3QRX4"/>
<comment type="similarity">
    <text evidence="2 18">Belongs to the peroxidase family. Ligninase subfamily.</text>
</comment>
<evidence type="ECO:0000256" key="2">
    <source>
        <dbReference type="ARBA" id="ARBA00006089"/>
    </source>
</evidence>
<keyword evidence="21" id="KW-1185">Reference proteome</keyword>
<evidence type="ECO:0000256" key="3">
    <source>
        <dbReference type="ARBA" id="ARBA00022525"/>
    </source>
</evidence>
<keyword evidence="13" id="KW-0376">Hydrogen peroxide</keyword>
<evidence type="ECO:0000256" key="10">
    <source>
        <dbReference type="ARBA" id="ARBA00023004"/>
    </source>
</evidence>
<feature type="binding site" description="axial binding residue" evidence="15">
    <location>
        <position position="193"/>
    </location>
    <ligand>
        <name>heme b</name>
        <dbReference type="ChEBI" id="CHEBI:60344"/>
    </ligand>
    <ligandPart>
        <name>Fe</name>
        <dbReference type="ChEBI" id="CHEBI:18248"/>
    </ligandPart>
</feature>
<dbReference type="InterPro" id="IPR001621">
    <property type="entry name" value="Ligninase"/>
</dbReference>
<feature type="binding site" evidence="15">
    <location>
        <position position="71"/>
    </location>
    <ligand>
        <name>Ca(2+)</name>
        <dbReference type="ChEBI" id="CHEBI:29108"/>
        <label>1</label>
    </ligand>
</feature>
<feature type="disulfide bond" evidence="17">
    <location>
        <begin position="57"/>
        <end position="138"/>
    </location>
</feature>
<feature type="disulfide bond" evidence="17">
    <location>
        <begin position="26"/>
        <end position="39"/>
    </location>
</feature>
<comment type="cofactor">
    <cofactor evidence="15">
        <name>heme b</name>
        <dbReference type="ChEBI" id="CHEBI:60344"/>
    </cofactor>
    <text evidence="15">Binds 1 heme b (iron(II)-protoporphyrin IX) group per subunit.</text>
</comment>
<evidence type="ECO:0000256" key="9">
    <source>
        <dbReference type="ARBA" id="ARBA00023002"/>
    </source>
</evidence>
<dbReference type="GO" id="GO:0004601">
    <property type="term" value="F:peroxidase activity"/>
    <property type="evidence" value="ECO:0007669"/>
    <property type="project" value="UniProtKB-KW"/>
</dbReference>
<feature type="disulfide bond" evidence="17">
    <location>
        <begin position="38"/>
        <end position="308"/>
    </location>
</feature>
<dbReference type="GO" id="GO:0000302">
    <property type="term" value="P:response to reactive oxygen species"/>
    <property type="evidence" value="ECO:0007669"/>
    <property type="project" value="TreeGrafter"/>
</dbReference>
<feature type="binding site" evidence="15">
    <location>
        <position position="219"/>
    </location>
    <ligand>
        <name>Ca(2+)</name>
        <dbReference type="ChEBI" id="CHEBI:29108"/>
        <label>2</label>
    </ligand>
</feature>
<dbReference type="InterPro" id="IPR019794">
    <property type="entry name" value="Peroxidases_AS"/>
</dbReference>
<feature type="chain" id="PRO_5023160350" description="Peroxidase" evidence="18">
    <location>
        <begin position="19"/>
        <end position="362"/>
    </location>
</feature>
<dbReference type="PANTHER" id="PTHR31356">
    <property type="entry name" value="THYLAKOID LUMENAL 29 KDA PROTEIN, CHLOROPLASTIC-RELATED"/>
    <property type="match status" value="1"/>
</dbReference>
<dbReference type="InterPro" id="IPR010255">
    <property type="entry name" value="Haem_peroxidase_sf"/>
</dbReference>
<keyword evidence="6 15" id="KW-0479">Metal-binding</keyword>
<sequence length="362" mass="38994">MLLLNLLSFFSILGLTQAVLIRPFTCPGDAFRALNLRCCHFYEVVEDLKMNLFKNRCGGEAHAVLRLTFHDAIGISSKLGGGGADGSILVYREIELQDRSNAGLKKALDILEPYVEKYPKVSPGDMIQLAGAVSLTVCPGAPRISFFAGRPYPRAPAPPGLIPGHFHDVSTILARLGDVGFLPHEVVALLASHSIAGAHNVDTTIRQLTSSLSAPLDSTHDQFDTQFYLETLLAGSTYPGTGAHFGEVPAAIPGTVRLASDHKIARDPRTSCAWQSMINNQSKMKIDFAAAMVKMSLLGQSLLTLIDCSEVIPDPLALRSRTANYPPEQRKSNVETTCKILPFPNLSTQPGPATAVSPIPQI</sequence>
<dbReference type="OrthoDB" id="2113341at2759"/>
<evidence type="ECO:0000256" key="12">
    <source>
        <dbReference type="ARBA" id="ARBA00023180"/>
    </source>
</evidence>
<feature type="binding site" evidence="15">
    <location>
        <position position="194"/>
    </location>
    <ligand>
        <name>Ca(2+)</name>
        <dbReference type="ChEBI" id="CHEBI:29108"/>
        <label>2</label>
    </ligand>
</feature>
<dbReference type="InterPro" id="IPR024589">
    <property type="entry name" value="Ligninase_C"/>
</dbReference>
<dbReference type="GO" id="GO:0042744">
    <property type="term" value="P:hydrogen peroxide catabolic process"/>
    <property type="evidence" value="ECO:0007669"/>
    <property type="project" value="UniProtKB-KW"/>
</dbReference>
<keyword evidence="10 15" id="KW-0408">Iron</keyword>
<evidence type="ECO:0000256" key="14">
    <source>
        <dbReference type="PIRSR" id="PIRSR601621-1"/>
    </source>
</evidence>
<dbReference type="InterPro" id="IPR002016">
    <property type="entry name" value="Haem_peroxidase"/>
</dbReference>
<feature type="active site" description="Proton acceptor" evidence="14">
    <location>
        <position position="70"/>
    </location>
</feature>
<evidence type="ECO:0000313" key="21">
    <source>
        <dbReference type="Proteomes" id="UP000305067"/>
    </source>
</evidence>
<evidence type="ECO:0000256" key="8">
    <source>
        <dbReference type="ARBA" id="ARBA00022837"/>
    </source>
</evidence>
<dbReference type="PRINTS" id="PR00462">
    <property type="entry name" value="LIGNINASE"/>
</dbReference>
<reference evidence="20 21" key="1">
    <citation type="journal article" date="2019" name="Nat. Ecol. Evol.">
        <title>Megaphylogeny resolves global patterns of mushroom evolution.</title>
        <authorList>
            <person name="Varga T."/>
            <person name="Krizsan K."/>
            <person name="Foldi C."/>
            <person name="Dima B."/>
            <person name="Sanchez-Garcia M."/>
            <person name="Sanchez-Ramirez S."/>
            <person name="Szollosi G.J."/>
            <person name="Szarkandi J.G."/>
            <person name="Papp V."/>
            <person name="Albert L."/>
            <person name="Andreopoulos W."/>
            <person name="Angelini C."/>
            <person name="Antonin V."/>
            <person name="Barry K.W."/>
            <person name="Bougher N.L."/>
            <person name="Buchanan P."/>
            <person name="Buyck B."/>
            <person name="Bense V."/>
            <person name="Catcheside P."/>
            <person name="Chovatia M."/>
            <person name="Cooper J."/>
            <person name="Damon W."/>
            <person name="Desjardin D."/>
            <person name="Finy P."/>
            <person name="Geml J."/>
            <person name="Haridas S."/>
            <person name="Hughes K."/>
            <person name="Justo A."/>
            <person name="Karasinski D."/>
            <person name="Kautmanova I."/>
            <person name="Kiss B."/>
            <person name="Kocsube S."/>
            <person name="Kotiranta H."/>
            <person name="LaButti K.M."/>
            <person name="Lechner B.E."/>
            <person name="Liimatainen K."/>
            <person name="Lipzen A."/>
            <person name="Lukacs Z."/>
            <person name="Mihaltcheva S."/>
            <person name="Morgado L.N."/>
            <person name="Niskanen T."/>
            <person name="Noordeloos M.E."/>
            <person name="Ohm R.A."/>
            <person name="Ortiz-Santana B."/>
            <person name="Ovrebo C."/>
            <person name="Racz N."/>
            <person name="Riley R."/>
            <person name="Savchenko A."/>
            <person name="Shiryaev A."/>
            <person name="Soop K."/>
            <person name="Spirin V."/>
            <person name="Szebenyi C."/>
            <person name="Tomsovsky M."/>
            <person name="Tulloss R.E."/>
            <person name="Uehling J."/>
            <person name="Grigoriev I.V."/>
            <person name="Vagvolgyi C."/>
            <person name="Papp T."/>
            <person name="Martin F.M."/>
            <person name="Miettinen O."/>
            <person name="Hibbett D.S."/>
            <person name="Nagy L.G."/>
        </authorList>
    </citation>
    <scope>NUCLEOTIDE SEQUENCE [LARGE SCALE GENOMIC DNA]</scope>
    <source>
        <strain evidence="20 21">CBS 309.79</strain>
    </source>
</reference>
<evidence type="ECO:0000259" key="19">
    <source>
        <dbReference type="PROSITE" id="PS50873"/>
    </source>
</evidence>